<feature type="active site" evidence="3">
    <location>
        <position position="254"/>
    </location>
</feature>
<dbReference type="GO" id="GO:0016620">
    <property type="term" value="F:oxidoreductase activity, acting on the aldehyde or oxo group of donors, NAD or NADP as acceptor"/>
    <property type="evidence" value="ECO:0007669"/>
    <property type="project" value="InterPro"/>
</dbReference>
<accession>A0A1A3BFV4</accession>
<dbReference type="InterPro" id="IPR015590">
    <property type="entry name" value="Aldehyde_DH_dom"/>
</dbReference>
<evidence type="ECO:0000313" key="7">
    <source>
        <dbReference type="Proteomes" id="UP000093795"/>
    </source>
</evidence>
<protein>
    <submittedName>
        <fullName evidence="6">Aldehyde dehydrogenase</fullName>
    </submittedName>
</protein>
<dbReference type="EMBL" id="LZKQ01000337">
    <property type="protein sequence ID" value="OBI72306.1"/>
    <property type="molecule type" value="Genomic_DNA"/>
</dbReference>
<keyword evidence="2 4" id="KW-0560">Oxidoreductase</keyword>
<sequence>MTDERIAVDLIEGKFFADGKFRDADDVQPVLEAATESVLGLGASATRGNVDDAVDAARRALPDWRSTPPTDRAKALYRLADALEEQAAHTSEVCTRETGAPIAYSRQANGFLPTVIFRYYAGLIDTLDIEEFRPSPVGHTLVRREPIGVVAAIVPWNVPQLLATMKLAPALAAGCTVVFKPAPETALDALAIARAAEVAGLPPGVLNVVPGGREVGAYLVAHRDVDKVAFTGSTDTGRLIGQTCGQLVRPTTMELGGKSAAIILDDAELEPTIRGLRTVSFGNNGQLCYASTRILAPRSRYGEFVDALATMADDLVVGNPLDESVEIGPLVSSRQRHRVLNYIEIGKAEGAQIVAGGGVPAGCRRGWYVAPTVFAAVHNSARIARDEIFGPVLSVIPYDSDRDAIDIANDSEFGLAGSVWSSDEVRATLVAGAVQTGTIGINMYQPDLGSPFGGIKASGFGRELGPEGLAAYQTTKSIFNAAGAAAAQ</sequence>
<dbReference type="Proteomes" id="UP000093795">
    <property type="component" value="Unassembled WGS sequence"/>
</dbReference>
<evidence type="ECO:0000256" key="2">
    <source>
        <dbReference type="ARBA" id="ARBA00023002"/>
    </source>
</evidence>
<dbReference type="InterPro" id="IPR016163">
    <property type="entry name" value="Ald_DH_C"/>
</dbReference>
<dbReference type="PANTHER" id="PTHR42804">
    <property type="entry name" value="ALDEHYDE DEHYDROGENASE"/>
    <property type="match status" value="1"/>
</dbReference>
<reference evidence="6 7" key="1">
    <citation type="submission" date="2016-06" db="EMBL/GenBank/DDBJ databases">
        <authorList>
            <person name="Kjaerup R.B."/>
            <person name="Dalgaard T.S."/>
            <person name="Juul-Madsen H.R."/>
        </authorList>
    </citation>
    <scope>NUCLEOTIDE SEQUENCE [LARGE SCALE GENOMIC DNA]</scope>
    <source>
        <strain evidence="6 7">1081914.2</strain>
    </source>
</reference>
<dbReference type="Gene3D" id="3.40.309.10">
    <property type="entry name" value="Aldehyde Dehydrogenase, Chain A, domain 2"/>
    <property type="match status" value="1"/>
</dbReference>
<evidence type="ECO:0000256" key="4">
    <source>
        <dbReference type="RuleBase" id="RU003345"/>
    </source>
</evidence>
<dbReference type="PROSITE" id="PS00687">
    <property type="entry name" value="ALDEHYDE_DEHYDR_GLU"/>
    <property type="match status" value="1"/>
</dbReference>
<dbReference type="FunFam" id="3.40.605.10:FF:000007">
    <property type="entry name" value="NAD/NADP-dependent betaine aldehyde dehydrogenase"/>
    <property type="match status" value="1"/>
</dbReference>
<evidence type="ECO:0000256" key="3">
    <source>
        <dbReference type="PROSITE-ProRule" id="PRU10007"/>
    </source>
</evidence>
<dbReference type="Pfam" id="PF00171">
    <property type="entry name" value="Aldedh"/>
    <property type="match status" value="1"/>
</dbReference>
<dbReference type="Gene3D" id="3.40.605.10">
    <property type="entry name" value="Aldehyde Dehydrogenase, Chain A, domain 1"/>
    <property type="match status" value="1"/>
</dbReference>
<dbReference type="PANTHER" id="PTHR42804:SF1">
    <property type="entry name" value="ALDEHYDE DEHYDROGENASE-RELATED"/>
    <property type="match status" value="1"/>
</dbReference>
<organism evidence="6 7">
    <name type="scientific">Mycobacterium asiaticum</name>
    <dbReference type="NCBI Taxonomy" id="1790"/>
    <lineage>
        <taxon>Bacteria</taxon>
        <taxon>Bacillati</taxon>
        <taxon>Actinomycetota</taxon>
        <taxon>Actinomycetes</taxon>
        <taxon>Mycobacteriales</taxon>
        <taxon>Mycobacteriaceae</taxon>
        <taxon>Mycobacterium</taxon>
    </lineage>
</organism>
<feature type="domain" description="Aldehyde dehydrogenase" evidence="5">
    <location>
        <begin position="27"/>
        <end position="478"/>
    </location>
</feature>
<dbReference type="STRING" id="1790.A5645_22485"/>
<dbReference type="InterPro" id="IPR029510">
    <property type="entry name" value="Ald_DH_CS_GLU"/>
</dbReference>
<proteinExistence type="inferred from homology"/>
<name>A0A1A3BFV4_MYCAS</name>
<comment type="similarity">
    <text evidence="1 4">Belongs to the aldehyde dehydrogenase family.</text>
</comment>
<evidence type="ECO:0000256" key="1">
    <source>
        <dbReference type="ARBA" id="ARBA00009986"/>
    </source>
</evidence>
<comment type="caution">
    <text evidence="6">The sequence shown here is derived from an EMBL/GenBank/DDBJ whole genome shotgun (WGS) entry which is preliminary data.</text>
</comment>
<evidence type="ECO:0000259" key="5">
    <source>
        <dbReference type="Pfam" id="PF00171"/>
    </source>
</evidence>
<dbReference type="InterPro" id="IPR016161">
    <property type="entry name" value="Ald_DH/histidinol_DH"/>
</dbReference>
<evidence type="ECO:0000313" key="6">
    <source>
        <dbReference type="EMBL" id="OBI72306.1"/>
    </source>
</evidence>
<dbReference type="FunFam" id="3.40.309.10:FF:000012">
    <property type="entry name" value="Betaine aldehyde dehydrogenase"/>
    <property type="match status" value="1"/>
</dbReference>
<dbReference type="SUPFAM" id="SSF53720">
    <property type="entry name" value="ALDH-like"/>
    <property type="match status" value="1"/>
</dbReference>
<dbReference type="InterPro" id="IPR016162">
    <property type="entry name" value="Ald_DH_N"/>
</dbReference>
<dbReference type="OrthoDB" id="6882680at2"/>
<dbReference type="CDD" id="cd07139">
    <property type="entry name" value="ALDH_AldA-Rv0768"/>
    <property type="match status" value="1"/>
</dbReference>
<dbReference type="AlphaFoldDB" id="A0A1A3BFV4"/>
<gene>
    <name evidence="6" type="ORF">A9X01_08390</name>
</gene>